<reference evidence="2" key="1">
    <citation type="submission" date="2016-06" db="EMBL/GenBank/DDBJ databases">
        <title>Parallel loss of symbiosis genes in relatives of nitrogen-fixing non-legume Parasponia.</title>
        <authorList>
            <person name="Van Velzen R."/>
            <person name="Holmer R."/>
            <person name="Bu F."/>
            <person name="Rutten L."/>
            <person name="Van Zeijl A."/>
            <person name="Liu W."/>
            <person name="Santuari L."/>
            <person name="Cao Q."/>
            <person name="Sharma T."/>
            <person name="Shen D."/>
            <person name="Roswanjaya Y."/>
            <person name="Wardhani T."/>
            <person name="Kalhor M.S."/>
            <person name="Jansen J."/>
            <person name="Van den Hoogen J."/>
            <person name="Gungor B."/>
            <person name="Hartog M."/>
            <person name="Hontelez J."/>
            <person name="Verver J."/>
            <person name="Yang W.-C."/>
            <person name="Schijlen E."/>
            <person name="Repin R."/>
            <person name="Schilthuizen M."/>
            <person name="Schranz E."/>
            <person name="Heidstra R."/>
            <person name="Miyata K."/>
            <person name="Fedorova E."/>
            <person name="Kohlen W."/>
            <person name="Bisseling T."/>
            <person name="Smit S."/>
            <person name="Geurts R."/>
        </authorList>
    </citation>
    <scope>NUCLEOTIDE SEQUENCE [LARGE SCALE GENOMIC DNA]</scope>
    <source>
        <strain evidence="2">cv. RG33-2</strain>
    </source>
</reference>
<protein>
    <submittedName>
        <fullName evidence="1">Uncharacterized protein</fullName>
    </submittedName>
</protein>
<evidence type="ECO:0000313" key="2">
    <source>
        <dbReference type="Proteomes" id="UP000237000"/>
    </source>
</evidence>
<organism evidence="1 2">
    <name type="scientific">Trema orientale</name>
    <name type="common">Charcoal tree</name>
    <name type="synonym">Celtis orientalis</name>
    <dbReference type="NCBI Taxonomy" id="63057"/>
    <lineage>
        <taxon>Eukaryota</taxon>
        <taxon>Viridiplantae</taxon>
        <taxon>Streptophyta</taxon>
        <taxon>Embryophyta</taxon>
        <taxon>Tracheophyta</taxon>
        <taxon>Spermatophyta</taxon>
        <taxon>Magnoliopsida</taxon>
        <taxon>eudicotyledons</taxon>
        <taxon>Gunneridae</taxon>
        <taxon>Pentapetalae</taxon>
        <taxon>rosids</taxon>
        <taxon>fabids</taxon>
        <taxon>Rosales</taxon>
        <taxon>Cannabaceae</taxon>
        <taxon>Trema</taxon>
    </lineage>
</organism>
<dbReference type="InParanoid" id="A0A2P5FL12"/>
<comment type="caution">
    <text evidence="1">The sequence shown here is derived from an EMBL/GenBank/DDBJ whole genome shotgun (WGS) entry which is preliminary data.</text>
</comment>
<dbReference type="AlphaFoldDB" id="A0A2P5FL12"/>
<name>A0A2P5FL12_TREOI</name>
<sequence length="68" mass="8203">MAILRSRTALPRPRLQVRSREQSDLEHPIVFLFLSQYHHHLPLSTDLEHLIVFDLDLDVWNRGRRDEF</sequence>
<evidence type="ECO:0000313" key="1">
    <source>
        <dbReference type="EMBL" id="PON98481.1"/>
    </source>
</evidence>
<proteinExistence type="predicted"/>
<accession>A0A2P5FL12</accession>
<dbReference type="Proteomes" id="UP000237000">
    <property type="component" value="Unassembled WGS sequence"/>
</dbReference>
<gene>
    <name evidence="1" type="ORF">TorRG33x02_057150</name>
</gene>
<keyword evidence="2" id="KW-1185">Reference proteome</keyword>
<dbReference type="EMBL" id="JXTC01000024">
    <property type="protein sequence ID" value="PON98481.1"/>
    <property type="molecule type" value="Genomic_DNA"/>
</dbReference>